<sequence length="347" mass="40328">MAEVKAYKCLSCKAGLEFDPASQKWKCHYCFSSFEKAELDAVYGKEEEKQEETLKESKVLDSYFCSNCGAELIADETTAATFCVYCKSPSIIKRRFEGEFKPRYVIPFKLTYEQAKEIYQSWMKKHVLAPTHFKRKEEVDKITGIYVPFWLFNSQVKGNIVGEGTKIRTWYQGDYQYTQTKYYEVEREGYSEYEKVPIDGSQKLEDALMEKIEPYEYKDLKDFNSAYISGFMAERYDVDSQKAQSSMENRVKQYMSSRLEATITEYNTFIPHSTNYEVKKRESSYAMMPLYILVNEYKGKMHEFVINGQTGKVAGNTPISFKNQLLYGASIFFFSVLILVLGGAFFV</sequence>
<comment type="caution">
    <text evidence="1">The sequence shown here is derived from an EMBL/GenBank/DDBJ whole genome shotgun (WGS) entry which is preliminary data.</text>
</comment>
<protein>
    <submittedName>
        <fullName evidence="1">DNA helicase PriA</fullName>
    </submittedName>
</protein>
<dbReference type="EMBL" id="PEDL01000001">
    <property type="protein sequence ID" value="PHV71943.1"/>
    <property type="molecule type" value="Genomic_DNA"/>
</dbReference>
<proteinExistence type="predicted"/>
<gene>
    <name evidence="1" type="ORF">CS063_00255</name>
</gene>
<keyword evidence="1" id="KW-0067">ATP-binding</keyword>
<organism evidence="1 2">
    <name type="scientific">Sporanaerobium hydrogeniformans</name>
    <dbReference type="NCBI Taxonomy" id="3072179"/>
    <lineage>
        <taxon>Bacteria</taxon>
        <taxon>Bacillati</taxon>
        <taxon>Bacillota</taxon>
        <taxon>Clostridia</taxon>
        <taxon>Lachnospirales</taxon>
        <taxon>Lachnospiraceae</taxon>
        <taxon>Sporanaerobium</taxon>
    </lineage>
</organism>
<evidence type="ECO:0000313" key="1">
    <source>
        <dbReference type="EMBL" id="PHV71943.1"/>
    </source>
</evidence>
<reference evidence="1" key="1">
    <citation type="submission" date="2017-10" db="EMBL/GenBank/DDBJ databases">
        <title>Genome sequence of cellulolytic Lachnospiraceae bacterium XHS1971 isolated from hotspring sediment.</title>
        <authorList>
            <person name="Vasudevan G."/>
            <person name="Joshi A.J."/>
            <person name="Hivarkar S."/>
            <person name="Lanjekar V.B."/>
            <person name="Dhakephalkar P.K."/>
            <person name="Dagar S."/>
        </authorList>
    </citation>
    <scope>NUCLEOTIDE SEQUENCE</scope>
    <source>
        <strain evidence="1">XHS1971</strain>
    </source>
</reference>
<keyword evidence="1" id="KW-0378">Hydrolase</keyword>
<keyword evidence="1" id="KW-0547">Nucleotide-binding</keyword>
<accession>A0AC61DFY3</accession>
<keyword evidence="2" id="KW-1185">Reference proteome</keyword>
<name>A0AC61DFY3_9FIRM</name>
<keyword evidence="1" id="KW-0347">Helicase</keyword>
<dbReference type="Proteomes" id="UP000224460">
    <property type="component" value="Unassembled WGS sequence"/>
</dbReference>
<evidence type="ECO:0000313" key="2">
    <source>
        <dbReference type="Proteomes" id="UP000224460"/>
    </source>
</evidence>